<dbReference type="HOGENOM" id="CLU_026537_3_1_1"/>
<evidence type="ECO:0000313" key="4">
    <source>
        <dbReference type="EMBL" id="EFH58113.1"/>
    </source>
</evidence>
<dbReference type="AlphaFoldDB" id="D7LIS9"/>
<dbReference type="Gramene" id="Al_scaffold_0004_2896">
    <property type="protein sequence ID" value="Al_scaffold_0004_2896"/>
    <property type="gene ID" value="Al_scaffold_0004_2896"/>
</dbReference>
<dbReference type="CDD" id="cd00121">
    <property type="entry name" value="MATH"/>
    <property type="match status" value="2"/>
</dbReference>
<dbReference type="PANTHER" id="PTHR46236:SF12">
    <property type="entry name" value="MATH DOMAIN-CONTAINING PROTEIN"/>
    <property type="match status" value="1"/>
</dbReference>
<sequence length="595" mass="69058">MWNLWNQKPSFRFEIDNFSEKEIAMVSKVFVSGGHEWYLGVYPMDEDYPYDNYLSVYLHATNSKPLGSGWQRTANFYFLLLNQSDQVLYRSYVQEHIDFHAESLTWGIQKTLPLSFFQEEGFLENDKLIVEVYIQIVESFDGERGDVSEKKETVDINGFQVLASQVTPTRKIFAEHPDLAVDFKLKNQVVRTEYMNVLLNLIETLNKPSQDHSETELSNAHSKLSELTEAGFKLEWLKSKLGKVSLKRKKPDADVQQIDERVKNEMMKLDFKLDCLKTKIEEVSLERKKSDDADGSRVKEMEGRIKNLEMMVSDLKAKLGKEKAISSDDGISTFIRREIVFVMITCRCTFEQHTFQTNSMSWGFRKTLPRSKFKKKRFLENDRLIVEVYIQIVETFDGERGDVLEKKETVDINGFQVLASQITPARKLFAVHPDLADDFKPKNQVVRTEYMNVLLNLIETLNKPSQDHSETELSNAHSKLSELTEAGFKLEWLKSKLDEVSLKRKKADADVQQLDERLKNLEQMKLDFKLDCLKSKLEEVSLERKKSDDVDGSRVREMEGRIKNLEMMVSDLKVKMDKEEAKSFADGFLLIDEVD</sequence>
<evidence type="ECO:0000256" key="1">
    <source>
        <dbReference type="ARBA" id="ARBA00023054"/>
    </source>
</evidence>
<dbReference type="SUPFAM" id="SSF49599">
    <property type="entry name" value="TRAF domain-like"/>
    <property type="match status" value="2"/>
</dbReference>
<name>D7LIS9_ARALL</name>
<accession>D7LIS9</accession>
<dbReference type="Gene3D" id="2.60.210.10">
    <property type="entry name" value="Apoptosis, Tumor Necrosis Factor Receptor Associated Protein 2, Chain A"/>
    <property type="match status" value="2"/>
</dbReference>
<keyword evidence="5" id="KW-1185">Reference proteome</keyword>
<dbReference type="PROSITE" id="PS50144">
    <property type="entry name" value="MATH"/>
    <property type="match status" value="1"/>
</dbReference>
<reference evidence="5" key="1">
    <citation type="journal article" date="2011" name="Nat. Genet.">
        <title>The Arabidopsis lyrata genome sequence and the basis of rapid genome size change.</title>
        <authorList>
            <person name="Hu T.T."/>
            <person name="Pattyn P."/>
            <person name="Bakker E.G."/>
            <person name="Cao J."/>
            <person name="Cheng J.-F."/>
            <person name="Clark R.M."/>
            <person name="Fahlgren N."/>
            <person name="Fawcett J.A."/>
            <person name="Grimwood J."/>
            <person name="Gundlach H."/>
            <person name="Haberer G."/>
            <person name="Hollister J.D."/>
            <person name="Ossowski S."/>
            <person name="Ottilar R.P."/>
            <person name="Salamov A.A."/>
            <person name="Schneeberger K."/>
            <person name="Spannagl M."/>
            <person name="Wang X."/>
            <person name="Yang L."/>
            <person name="Nasrallah M.E."/>
            <person name="Bergelson J."/>
            <person name="Carrington J.C."/>
            <person name="Gaut B.S."/>
            <person name="Schmutz J."/>
            <person name="Mayer K.F.X."/>
            <person name="Van de Peer Y."/>
            <person name="Grigoriev I.V."/>
            <person name="Nordborg M."/>
            <person name="Weigel D."/>
            <person name="Guo Y.-L."/>
        </authorList>
    </citation>
    <scope>NUCLEOTIDE SEQUENCE [LARGE SCALE GENOMIC DNA]</scope>
    <source>
        <strain evidence="5">cv. MN47</strain>
    </source>
</reference>
<proteinExistence type="predicted"/>
<dbReference type="InterPro" id="IPR002083">
    <property type="entry name" value="MATH/TRAF_dom"/>
</dbReference>
<protein>
    <submittedName>
        <fullName evidence="4">Predicted protein</fullName>
    </submittedName>
</protein>
<feature type="coiled-coil region" evidence="2">
    <location>
        <begin position="497"/>
        <end position="531"/>
    </location>
</feature>
<dbReference type="InterPro" id="IPR050804">
    <property type="entry name" value="MCC"/>
</dbReference>
<dbReference type="Pfam" id="PF22486">
    <property type="entry name" value="MATH_2"/>
    <property type="match status" value="1"/>
</dbReference>
<dbReference type="InterPro" id="IPR008974">
    <property type="entry name" value="TRAF-like"/>
</dbReference>
<dbReference type="SMART" id="SM00061">
    <property type="entry name" value="MATH"/>
    <property type="match status" value="1"/>
</dbReference>
<dbReference type="eggNOG" id="KOG1987">
    <property type="taxonomic scope" value="Eukaryota"/>
</dbReference>
<dbReference type="Proteomes" id="UP000008694">
    <property type="component" value="Unassembled WGS sequence"/>
</dbReference>
<gene>
    <name evidence="4" type="ORF">ARALYDRAFT_670177</name>
</gene>
<dbReference type="EMBL" id="GL348716">
    <property type="protein sequence ID" value="EFH58113.1"/>
    <property type="molecule type" value="Genomic_DNA"/>
</dbReference>
<organism evidence="5">
    <name type="scientific">Arabidopsis lyrata subsp. lyrata</name>
    <name type="common">Lyre-leaved rock-cress</name>
    <dbReference type="NCBI Taxonomy" id="81972"/>
    <lineage>
        <taxon>Eukaryota</taxon>
        <taxon>Viridiplantae</taxon>
        <taxon>Streptophyta</taxon>
        <taxon>Embryophyta</taxon>
        <taxon>Tracheophyta</taxon>
        <taxon>Spermatophyta</taxon>
        <taxon>Magnoliopsida</taxon>
        <taxon>eudicotyledons</taxon>
        <taxon>Gunneridae</taxon>
        <taxon>Pentapetalae</taxon>
        <taxon>rosids</taxon>
        <taxon>malvids</taxon>
        <taxon>Brassicales</taxon>
        <taxon>Brassicaceae</taxon>
        <taxon>Camelineae</taxon>
        <taxon>Arabidopsis</taxon>
    </lineage>
</organism>
<evidence type="ECO:0000256" key="2">
    <source>
        <dbReference type="SAM" id="Coils"/>
    </source>
</evidence>
<feature type="domain" description="MATH" evidence="3">
    <location>
        <begin position="8"/>
        <end position="134"/>
    </location>
</feature>
<dbReference type="PANTHER" id="PTHR46236">
    <property type="entry name" value="TRAF-LIKE SUPERFAMILY PROTEIN"/>
    <property type="match status" value="1"/>
</dbReference>
<evidence type="ECO:0000259" key="3">
    <source>
        <dbReference type="PROSITE" id="PS50144"/>
    </source>
</evidence>
<keyword evidence="1 2" id="KW-0175">Coiled coil</keyword>
<feature type="coiled-coil region" evidence="2">
    <location>
        <begin position="555"/>
        <end position="582"/>
    </location>
</feature>
<evidence type="ECO:0000313" key="5">
    <source>
        <dbReference type="Proteomes" id="UP000008694"/>
    </source>
</evidence>